<dbReference type="InterPro" id="IPR050768">
    <property type="entry name" value="UPF0353/GerABKA_families"/>
</dbReference>
<feature type="transmembrane region" description="Helical" evidence="3">
    <location>
        <begin position="280"/>
        <end position="301"/>
    </location>
</feature>
<name>A0ABS2ZCX6_9BACL</name>
<evidence type="ECO:0000256" key="1">
    <source>
        <dbReference type="ARBA" id="ARBA00005278"/>
    </source>
</evidence>
<evidence type="ECO:0000256" key="3">
    <source>
        <dbReference type="SAM" id="Phobius"/>
    </source>
</evidence>
<comment type="similarity">
    <text evidence="1">Belongs to the GerABKA family.</text>
</comment>
<dbReference type="RefSeq" id="WP_188402865.1">
    <property type="nucleotide sequence ID" value="NZ_BMCE01000002.1"/>
</dbReference>
<gene>
    <name evidence="4" type="ORF">JYA64_12135</name>
</gene>
<feature type="transmembrane region" description="Helical" evidence="3">
    <location>
        <begin position="373"/>
        <end position="393"/>
    </location>
</feature>
<comment type="caution">
    <text evidence="4">The sequence shown here is derived from an EMBL/GenBank/DDBJ whole genome shotgun (WGS) entry which is preliminary data.</text>
</comment>
<evidence type="ECO:0000313" key="5">
    <source>
        <dbReference type="Proteomes" id="UP001319060"/>
    </source>
</evidence>
<organism evidence="4 5">
    <name type="scientific">Fictibacillus barbaricus</name>
    <dbReference type="NCBI Taxonomy" id="182136"/>
    <lineage>
        <taxon>Bacteria</taxon>
        <taxon>Bacillati</taxon>
        <taxon>Bacillota</taxon>
        <taxon>Bacilli</taxon>
        <taxon>Bacillales</taxon>
        <taxon>Fictibacillaceae</taxon>
        <taxon>Fictibacillus</taxon>
    </lineage>
</organism>
<keyword evidence="3" id="KW-0812">Transmembrane</keyword>
<dbReference type="Proteomes" id="UP001319060">
    <property type="component" value="Unassembled WGS sequence"/>
</dbReference>
<dbReference type="InterPro" id="IPR004995">
    <property type="entry name" value="Spore_Ger"/>
</dbReference>
<feature type="transmembrane region" description="Helical" evidence="3">
    <location>
        <begin position="399"/>
        <end position="424"/>
    </location>
</feature>
<accession>A0ABS2ZCX6</accession>
<dbReference type="EMBL" id="JAFHKS010000043">
    <property type="protein sequence ID" value="MBN3546048.1"/>
    <property type="molecule type" value="Genomic_DNA"/>
</dbReference>
<evidence type="ECO:0000256" key="2">
    <source>
        <dbReference type="ARBA" id="ARBA00023136"/>
    </source>
</evidence>
<dbReference type="Pfam" id="PF03323">
    <property type="entry name" value="GerA"/>
    <property type="match status" value="1"/>
</dbReference>
<dbReference type="PANTHER" id="PTHR22550">
    <property type="entry name" value="SPORE GERMINATION PROTEIN"/>
    <property type="match status" value="1"/>
</dbReference>
<keyword evidence="3" id="KW-1133">Transmembrane helix</keyword>
<keyword evidence="2 3" id="KW-0472">Membrane</keyword>
<dbReference type="PIRSF" id="PIRSF005690">
    <property type="entry name" value="GerBA"/>
    <property type="match status" value="1"/>
</dbReference>
<protein>
    <submittedName>
        <fullName evidence="4">Spore germination protein</fullName>
    </submittedName>
</protein>
<evidence type="ECO:0000313" key="4">
    <source>
        <dbReference type="EMBL" id="MBN3546048.1"/>
    </source>
</evidence>
<proteinExistence type="inferred from homology"/>
<reference evidence="4 5" key="1">
    <citation type="submission" date="2021-01" db="EMBL/GenBank/DDBJ databases">
        <title>Genome Sequencing of Type Strains.</title>
        <authorList>
            <person name="Lemaire J.F."/>
            <person name="Inderbitzin P."/>
            <person name="Collins S.B."/>
            <person name="Wespe N."/>
            <person name="Knight-Connoni V."/>
        </authorList>
    </citation>
    <scope>NUCLEOTIDE SEQUENCE [LARGE SCALE GENOMIC DNA]</scope>
    <source>
        <strain evidence="4 5">DSM 14730</strain>
    </source>
</reference>
<feature type="transmembrane region" description="Helical" evidence="3">
    <location>
        <begin position="348"/>
        <end position="366"/>
    </location>
</feature>
<keyword evidence="5" id="KW-1185">Reference proteome</keyword>
<dbReference type="PANTHER" id="PTHR22550:SF5">
    <property type="entry name" value="LEUCINE ZIPPER PROTEIN 4"/>
    <property type="match status" value="1"/>
</dbReference>
<sequence length="492" mass="55655">MNKNDLTLEELLIAAKKSKDFTRIERSINGTKIYLSYFNTLVDHEIIQKSLLPYLNSPFLKNIDDISDKLPIEDITFTEDVNEIYLKLYKGHVILQNEHSPNECILLNIHNATLGLRQNNDAENEFSVIGPKVGFVEDLDTNLNLLRRKVNSQKLIIEEMIIGNMSKTRVAIVYLDGITNEQHINTVRERLKNLNFDIIWDTSVLEQIIRDHKHTPFPLLLSTERIDRIVYTLVNGQVTIFSDGSPNAISGPATLLDFFISPEDYYLNWVLGSFFRVIRILGILFSVFSSSIYVAVLTFHYEVIPKDLLGPLIESRANVPFPPVLEVLFLETTIELLREAGARLPTKVGQTLGIVGGIVIGQAAVAAALTSNVLLIIVSLSALASFTTPIIVMGNTIRILRFFFIVFSAFLGGFGIIIGIMFLLGHLFRLKSLGSPYIVPLYPFRRNSLADSFIRSPLSTLNKRAPYLRPKQLMKFYVKEMRIHKGDLNDEE</sequence>